<keyword evidence="11" id="KW-0648">Protein biosynthesis</keyword>
<evidence type="ECO:0000256" key="5">
    <source>
        <dbReference type="ARBA" id="ARBA00005422"/>
    </source>
</evidence>
<organism evidence="20 21">
    <name type="scientific">Salix brachista</name>
    <dbReference type="NCBI Taxonomy" id="2182728"/>
    <lineage>
        <taxon>Eukaryota</taxon>
        <taxon>Viridiplantae</taxon>
        <taxon>Streptophyta</taxon>
        <taxon>Embryophyta</taxon>
        <taxon>Tracheophyta</taxon>
        <taxon>Spermatophyta</taxon>
        <taxon>Magnoliopsida</taxon>
        <taxon>eudicotyledons</taxon>
        <taxon>Gunneridae</taxon>
        <taxon>Pentapetalae</taxon>
        <taxon>rosids</taxon>
        <taxon>fabids</taxon>
        <taxon>Malpighiales</taxon>
        <taxon>Salicaceae</taxon>
        <taxon>Saliceae</taxon>
        <taxon>Salix</taxon>
    </lineage>
</organism>
<dbReference type="FunFam" id="3.30.780.10:FF:000001">
    <property type="entry name" value="Eukaryotic translation initiation factor SUI1"/>
    <property type="match status" value="1"/>
</dbReference>
<feature type="domain" description="SUI1" evidence="18">
    <location>
        <begin position="30"/>
        <end position="100"/>
    </location>
</feature>
<dbReference type="Pfam" id="PF01253">
    <property type="entry name" value="SUI1"/>
    <property type="match status" value="1"/>
</dbReference>
<dbReference type="PANTHER" id="PTHR10388">
    <property type="entry name" value="EUKARYOTIC TRANSLATION INITIATION FACTOR SUI1"/>
    <property type="match status" value="1"/>
</dbReference>
<evidence type="ECO:0000256" key="6">
    <source>
        <dbReference type="ARBA" id="ARBA00008661"/>
    </source>
</evidence>
<gene>
    <name evidence="20" type="ORF">DKX38_015950</name>
</gene>
<dbReference type="Gene3D" id="3.30.780.10">
    <property type="entry name" value="SUI1-like domain"/>
    <property type="match status" value="1"/>
</dbReference>
<dbReference type="InterPro" id="IPR001079">
    <property type="entry name" value="Galectin_CRD"/>
</dbReference>
<dbReference type="InterPro" id="IPR005874">
    <property type="entry name" value="SUI1_euk"/>
</dbReference>
<proteinExistence type="inferred from homology"/>
<dbReference type="AlphaFoldDB" id="A0A5N5L6N6"/>
<comment type="subcellular location">
    <subcellularLocation>
        <location evidence="3">Golgi apparatus membrane</location>
        <topology evidence="3">Single-pass type II membrane protein</topology>
    </subcellularLocation>
</comment>
<dbReference type="InterPro" id="IPR013320">
    <property type="entry name" value="ConA-like_dom_sf"/>
</dbReference>
<evidence type="ECO:0000256" key="12">
    <source>
        <dbReference type="ARBA" id="ARBA00022968"/>
    </source>
</evidence>
<comment type="cofactor">
    <cofactor evidence="1">
        <name>Mn(2+)</name>
        <dbReference type="ChEBI" id="CHEBI:29035"/>
    </cofactor>
</comment>
<dbReference type="GO" id="GO:0000139">
    <property type="term" value="C:Golgi membrane"/>
    <property type="evidence" value="ECO:0007669"/>
    <property type="project" value="UniProtKB-SubCell"/>
</dbReference>
<keyword evidence="21" id="KW-1185">Reference proteome</keyword>
<dbReference type="UniPathway" id="UPA00378"/>
<evidence type="ECO:0000256" key="16">
    <source>
        <dbReference type="ARBA" id="ARBA00023211"/>
    </source>
</evidence>
<dbReference type="PROSITE" id="PS51304">
    <property type="entry name" value="GALECTIN"/>
    <property type="match status" value="1"/>
</dbReference>
<feature type="transmembrane region" description="Helical" evidence="17">
    <location>
        <begin position="200"/>
        <end position="220"/>
    </location>
</feature>
<dbReference type="GO" id="GO:0003729">
    <property type="term" value="F:mRNA binding"/>
    <property type="evidence" value="ECO:0007669"/>
    <property type="project" value="UniProtKB-ARBA"/>
</dbReference>
<evidence type="ECO:0000256" key="1">
    <source>
        <dbReference type="ARBA" id="ARBA00001936"/>
    </source>
</evidence>
<dbReference type="InterPro" id="IPR001950">
    <property type="entry name" value="SUI1"/>
</dbReference>
<dbReference type="GO" id="GO:1901137">
    <property type="term" value="P:carbohydrate derivative biosynthetic process"/>
    <property type="evidence" value="ECO:0007669"/>
    <property type="project" value="UniProtKB-ARBA"/>
</dbReference>
<dbReference type="InterPro" id="IPR036877">
    <property type="entry name" value="SUI1_dom_sf"/>
</dbReference>
<keyword evidence="15 17" id="KW-0472">Membrane</keyword>
<dbReference type="GO" id="GO:0008378">
    <property type="term" value="F:galactosyltransferase activity"/>
    <property type="evidence" value="ECO:0007669"/>
    <property type="project" value="UniProtKB-ARBA"/>
</dbReference>
<keyword evidence="7" id="KW-0328">Glycosyltransferase</keyword>
<evidence type="ECO:0000256" key="9">
    <source>
        <dbReference type="ARBA" id="ARBA00022692"/>
    </source>
</evidence>
<name>A0A5N5L6N6_9ROSI</name>
<keyword evidence="13 17" id="KW-1133">Transmembrane helix</keyword>
<evidence type="ECO:0000256" key="7">
    <source>
        <dbReference type="ARBA" id="ARBA00022676"/>
    </source>
</evidence>
<keyword evidence="8" id="KW-0808">Transferase</keyword>
<feature type="transmembrane region" description="Helical" evidence="17">
    <location>
        <begin position="137"/>
        <end position="155"/>
    </location>
</feature>
<comment type="function">
    <text evidence="2">Probably involved in translation.</text>
</comment>
<dbReference type="SMART" id="SM00908">
    <property type="entry name" value="Gal-bind_lectin"/>
    <property type="match status" value="1"/>
</dbReference>
<evidence type="ECO:0000256" key="17">
    <source>
        <dbReference type="SAM" id="Phobius"/>
    </source>
</evidence>
<dbReference type="GO" id="GO:0003743">
    <property type="term" value="F:translation initiation factor activity"/>
    <property type="evidence" value="ECO:0007669"/>
    <property type="project" value="InterPro"/>
</dbReference>
<evidence type="ECO:0000313" key="20">
    <source>
        <dbReference type="EMBL" id="KAB5538417.1"/>
    </source>
</evidence>
<dbReference type="GO" id="GO:0006417">
    <property type="term" value="P:regulation of translation"/>
    <property type="evidence" value="ECO:0007669"/>
    <property type="project" value="UniProtKB-KW"/>
</dbReference>
<dbReference type="NCBIfam" id="TIGR01160">
    <property type="entry name" value="SUI1_MOF2"/>
    <property type="match status" value="1"/>
</dbReference>
<accession>A0A5N5L6N6</accession>
<evidence type="ECO:0000256" key="11">
    <source>
        <dbReference type="ARBA" id="ARBA00022917"/>
    </source>
</evidence>
<comment type="caution">
    <text evidence="20">The sequence shown here is derived from an EMBL/GenBank/DDBJ whole genome shotgun (WGS) entry which is preliminary data.</text>
</comment>
<dbReference type="InterPro" id="IPR002659">
    <property type="entry name" value="Glyco_trans_31"/>
</dbReference>
<evidence type="ECO:0000256" key="10">
    <source>
        <dbReference type="ARBA" id="ARBA00022845"/>
    </source>
</evidence>
<evidence type="ECO:0000256" key="15">
    <source>
        <dbReference type="ARBA" id="ARBA00023136"/>
    </source>
</evidence>
<evidence type="ECO:0000259" key="19">
    <source>
        <dbReference type="PROSITE" id="PS51304"/>
    </source>
</evidence>
<keyword evidence="16" id="KW-0464">Manganese</keyword>
<dbReference type="GO" id="GO:0030246">
    <property type="term" value="F:carbohydrate binding"/>
    <property type="evidence" value="ECO:0007669"/>
    <property type="project" value="InterPro"/>
</dbReference>
<keyword evidence="10" id="KW-0810">Translation regulation</keyword>
<evidence type="ECO:0000259" key="18">
    <source>
        <dbReference type="PROSITE" id="PS50296"/>
    </source>
</evidence>
<feature type="domain" description="Galectin" evidence="19">
    <location>
        <begin position="364"/>
        <end position="603"/>
    </location>
</feature>
<dbReference type="Gene3D" id="2.60.120.200">
    <property type="match status" value="2"/>
</dbReference>
<evidence type="ECO:0000256" key="3">
    <source>
        <dbReference type="ARBA" id="ARBA00004323"/>
    </source>
</evidence>
<keyword evidence="9 17" id="KW-0812">Transmembrane</keyword>
<evidence type="ECO:0000256" key="13">
    <source>
        <dbReference type="ARBA" id="ARBA00022989"/>
    </source>
</evidence>
<dbReference type="EMBL" id="VDCV01000010">
    <property type="protein sequence ID" value="KAB5538417.1"/>
    <property type="molecule type" value="Genomic_DNA"/>
</dbReference>
<dbReference type="SUPFAM" id="SSF49899">
    <property type="entry name" value="Concanavalin A-like lectins/glucanases"/>
    <property type="match status" value="1"/>
</dbReference>
<dbReference type="CDD" id="cd11566">
    <property type="entry name" value="eIF1_SUI1"/>
    <property type="match status" value="1"/>
</dbReference>
<sequence length="903" mass="102014">MVGLEIEIPCAFDPFADAKQSGGGGTKEYVHIRIQQRNGKKSLTTVQGLPKELSYERILKTLKKDFCCNGNVVQDKELGKVIQLQGDQRKNVQNFLVNQNLLKKDQIKIHGSRLQLLHAYRALLFSAEFELDDCSNFLLFFFSALFAFVCCRYAMICNVENSVKSLVGLDRYYIDESDNLACARMKSLKIALSMFKMKKWSGGVVIIALAIILVFSYNLMGTQSQKKQSSYDFFQNHPAGDSHLKEDHPAKSPQLELKKATKSSKKPHYVNVEGLSDLYAPNNISKDESKALLVWFQMRLLLSRSDALPETNQGIREASIAWKDLLSKIKVNKAAQLSNTDKSEDKNCPYSVSTVDLTTSSGEKVLDIPCGLAEDSSISVLGIPDGHSKSFQIELLGSQFPVESNPPIILLYNVSLPGDNMTEEPFVVQNTWTKEHGWGKEERCPSHRAVNIPKGVNINKPFCRSQKIPSARITTDVSVHNVFLESFHVTAIIEGNYGTRAVDGLVLCNEKVVRSTMEENGNASSVGNVSVNVSQEIAHERANFPFVEGNAFTATLWVGLEGFHMTVNGRHETSFVYREKLEPWLVSGVKVTGGVDILSALARGLPVSENNDLVVDVEHLKAPLVTRKRLVMLIGIFSTGNNFERRMALRRSWMQYEAARSGDLAVRFFIGLHKNSQVNLELWKEALVYGDIQLMPFVDYYSLISLKTIAICIMGTKILPAKYIMKTDDDAFVRIDQVLTSLKEKPTNGLLYGRISFDSSPHRDRDSKWNGRMMHIHHGLMDLVTLYLGTLQNSLFEATMKEISSMRKGQWSCIICWLFLLSLTYLSDFCQLFKLEDVAMGIWIERFKNSGQEVHYMTDERFYNAGCETEYILAHYQSPRFGQSKMKSDWYRAVHKRFSSRHV</sequence>
<comment type="similarity">
    <text evidence="6">Belongs to the glycosyltransferase 31 family.</text>
</comment>
<evidence type="ECO:0000256" key="14">
    <source>
        <dbReference type="ARBA" id="ARBA00023034"/>
    </source>
</evidence>
<dbReference type="Pfam" id="PF01762">
    <property type="entry name" value="Galactosyl_T"/>
    <property type="match status" value="1"/>
</dbReference>
<dbReference type="SUPFAM" id="SSF55159">
    <property type="entry name" value="eIF1-like"/>
    <property type="match status" value="1"/>
</dbReference>
<comment type="similarity">
    <text evidence="5">Belongs to the SUI1 family.</text>
</comment>
<evidence type="ECO:0008006" key="22">
    <source>
        <dbReference type="Google" id="ProtNLM"/>
    </source>
</evidence>
<protein>
    <recommendedName>
        <fullName evidence="22">SUI1 domain-containing protein</fullName>
    </recommendedName>
</protein>
<evidence type="ECO:0000256" key="4">
    <source>
        <dbReference type="ARBA" id="ARBA00004922"/>
    </source>
</evidence>
<dbReference type="Pfam" id="PF00337">
    <property type="entry name" value="Gal-bind_lectin"/>
    <property type="match status" value="1"/>
</dbReference>
<reference evidence="21" key="1">
    <citation type="journal article" date="2019" name="Gigascience">
        <title>De novo genome assembly of the endangered Acer yangbiense, a plant species with extremely small populations endemic to Yunnan Province, China.</title>
        <authorList>
            <person name="Yang J."/>
            <person name="Wariss H.M."/>
            <person name="Tao L."/>
            <person name="Zhang R."/>
            <person name="Yun Q."/>
            <person name="Hollingsworth P."/>
            <person name="Dao Z."/>
            <person name="Luo G."/>
            <person name="Guo H."/>
            <person name="Ma Y."/>
            <person name="Sun W."/>
        </authorList>
    </citation>
    <scope>NUCLEOTIDE SEQUENCE [LARGE SCALE GENOMIC DNA]</scope>
    <source>
        <strain evidence="21">cv. br00</strain>
    </source>
</reference>
<evidence type="ECO:0000256" key="8">
    <source>
        <dbReference type="ARBA" id="ARBA00022679"/>
    </source>
</evidence>
<dbReference type="PROSITE" id="PS50296">
    <property type="entry name" value="SUI1"/>
    <property type="match status" value="1"/>
</dbReference>
<keyword evidence="12" id="KW-0735">Signal-anchor</keyword>
<comment type="pathway">
    <text evidence="4">Protein modification; protein glycosylation.</text>
</comment>
<dbReference type="Proteomes" id="UP000326939">
    <property type="component" value="Chromosome 10"/>
</dbReference>
<evidence type="ECO:0000256" key="2">
    <source>
        <dbReference type="ARBA" id="ARBA00003130"/>
    </source>
</evidence>
<keyword evidence="14" id="KW-0333">Golgi apparatus</keyword>
<evidence type="ECO:0000313" key="21">
    <source>
        <dbReference type="Proteomes" id="UP000326939"/>
    </source>
</evidence>